<dbReference type="EMBL" id="ASHM01169877">
    <property type="protein sequence ID" value="PNX64741.1"/>
    <property type="molecule type" value="Genomic_DNA"/>
</dbReference>
<evidence type="ECO:0000313" key="1">
    <source>
        <dbReference type="EMBL" id="PNX64741.1"/>
    </source>
</evidence>
<dbReference type="Proteomes" id="UP000236291">
    <property type="component" value="Unassembled WGS sequence"/>
</dbReference>
<reference evidence="1 2" key="1">
    <citation type="journal article" date="2014" name="Am. J. Bot.">
        <title>Genome assembly and annotation for red clover (Trifolium pratense; Fabaceae).</title>
        <authorList>
            <person name="Istvanek J."/>
            <person name="Jaros M."/>
            <person name="Krenek A."/>
            <person name="Repkova J."/>
        </authorList>
    </citation>
    <scope>NUCLEOTIDE SEQUENCE [LARGE SCALE GENOMIC DNA]</scope>
    <source>
        <strain evidence="2">cv. Tatra</strain>
        <tissue evidence="1">Young leaves</tissue>
    </source>
</reference>
<organism evidence="1 2">
    <name type="scientific">Trifolium pratense</name>
    <name type="common">Red clover</name>
    <dbReference type="NCBI Taxonomy" id="57577"/>
    <lineage>
        <taxon>Eukaryota</taxon>
        <taxon>Viridiplantae</taxon>
        <taxon>Streptophyta</taxon>
        <taxon>Embryophyta</taxon>
        <taxon>Tracheophyta</taxon>
        <taxon>Spermatophyta</taxon>
        <taxon>Magnoliopsida</taxon>
        <taxon>eudicotyledons</taxon>
        <taxon>Gunneridae</taxon>
        <taxon>Pentapetalae</taxon>
        <taxon>rosids</taxon>
        <taxon>fabids</taxon>
        <taxon>Fabales</taxon>
        <taxon>Fabaceae</taxon>
        <taxon>Papilionoideae</taxon>
        <taxon>50 kb inversion clade</taxon>
        <taxon>NPAAA clade</taxon>
        <taxon>Hologalegina</taxon>
        <taxon>IRL clade</taxon>
        <taxon>Trifolieae</taxon>
        <taxon>Trifolium</taxon>
    </lineage>
</organism>
<sequence length="38" mass="4042">MIKVNSDASLATEGYWGLGAIYWDEHGQITAAATRGST</sequence>
<proteinExistence type="predicted"/>
<name>A0A2K3KEM8_TRIPR</name>
<feature type="non-terminal residue" evidence="1">
    <location>
        <position position="38"/>
    </location>
</feature>
<protein>
    <submittedName>
        <fullName evidence="1">Uncharacterized protein</fullName>
    </submittedName>
</protein>
<gene>
    <name evidence="1" type="ORF">L195_g062265</name>
</gene>
<dbReference type="AlphaFoldDB" id="A0A2K3KEM8"/>
<comment type="caution">
    <text evidence="1">The sequence shown here is derived from an EMBL/GenBank/DDBJ whole genome shotgun (WGS) entry which is preliminary data.</text>
</comment>
<evidence type="ECO:0000313" key="2">
    <source>
        <dbReference type="Proteomes" id="UP000236291"/>
    </source>
</evidence>
<reference evidence="1 2" key="2">
    <citation type="journal article" date="2017" name="Front. Plant Sci.">
        <title>Gene Classification and Mining of Molecular Markers Useful in Red Clover (Trifolium pratense) Breeding.</title>
        <authorList>
            <person name="Istvanek J."/>
            <person name="Dluhosova J."/>
            <person name="Dluhos P."/>
            <person name="Patkova L."/>
            <person name="Nedelnik J."/>
            <person name="Repkova J."/>
        </authorList>
    </citation>
    <scope>NUCLEOTIDE SEQUENCE [LARGE SCALE GENOMIC DNA]</scope>
    <source>
        <strain evidence="2">cv. Tatra</strain>
        <tissue evidence="1">Young leaves</tissue>
    </source>
</reference>
<accession>A0A2K3KEM8</accession>